<evidence type="ECO:0000313" key="5">
    <source>
        <dbReference type="Proteomes" id="UP000239446"/>
    </source>
</evidence>
<dbReference type="EMBL" id="PTIT01000010">
    <property type="protein sequence ID" value="PPK51631.1"/>
    <property type="molecule type" value="Genomic_DNA"/>
</dbReference>
<gene>
    <name evidence="4" type="ORF">B0H24_100929</name>
    <name evidence="3" type="ORF">BY455_11029</name>
</gene>
<evidence type="ECO:0000256" key="1">
    <source>
        <dbReference type="SAM" id="SignalP"/>
    </source>
</evidence>
<accession>A0A2S6G6S6</accession>
<evidence type="ECO:0000313" key="3">
    <source>
        <dbReference type="EMBL" id="PPK51631.1"/>
    </source>
</evidence>
<dbReference type="InterPro" id="IPR021796">
    <property type="entry name" value="Tll0287-like_dom"/>
</dbReference>
<comment type="caution">
    <text evidence="4">The sequence shown here is derived from an EMBL/GenBank/DDBJ whole genome shotgun (WGS) entry which is preliminary data.</text>
</comment>
<sequence>MRKALTAILMASAFAAPALSQAADQRVEEARALVKSFGGSLKQALKQAIENGGVVNGIAACNTLAPEIAAQNSKGNWHIGRTSLKLRNPDNAPSDWQEMQLQAMDKQPVVNGKPVEVWQVSDAVGQPEFQYMSAIPTQKLCLNCHGSDIKPDVQAKINELYPQDQATGFSEGDLRGAFVVTYRPAED</sequence>
<dbReference type="Proteomes" id="UP000239446">
    <property type="component" value="Unassembled WGS sequence"/>
</dbReference>
<evidence type="ECO:0000313" key="6">
    <source>
        <dbReference type="Proteomes" id="UP000239648"/>
    </source>
</evidence>
<reference evidence="4 5" key="2">
    <citation type="submission" date="2018-02" db="EMBL/GenBank/DDBJ databases">
        <title>Subsurface microbial communities from deep shales in Ohio and West Virginia, USA.</title>
        <authorList>
            <person name="Wrighton K."/>
        </authorList>
    </citation>
    <scope>NUCLEOTIDE SEQUENCE [LARGE SCALE GENOMIC DNA]</scope>
    <source>
        <strain evidence="4 5">UTICA-S1B9</strain>
    </source>
</reference>
<keyword evidence="1" id="KW-0732">Signal</keyword>
<dbReference type="Proteomes" id="UP000239648">
    <property type="component" value="Unassembled WGS sequence"/>
</dbReference>
<dbReference type="EMBL" id="PTIU01000009">
    <property type="protein sequence ID" value="PPK54851.1"/>
    <property type="molecule type" value="Genomic_DNA"/>
</dbReference>
<feature type="domain" description="Tll0287-like" evidence="2">
    <location>
        <begin position="22"/>
        <end position="181"/>
    </location>
</feature>
<organism evidence="4 5">
    <name type="scientific">Marinobacter persicus</name>
    <dbReference type="NCBI Taxonomy" id="930118"/>
    <lineage>
        <taxon>Bacteria</taxon>
        <taxon>Pseudomonadati</taxon>
        <taxon>Pseudomonadota</taxon>
        <taxon>Gammaproteobacteria</taxon>
        <taxon>Pseudomonadales</taxon>
        <taxon>Marinobacteraceae</taxon>
        <taxon>Marinobacter</taxon>
    </lineage>
</organism>
<keyword evidence="6" id="KW-1185">Reference proteome</keyword>
<dbReference type="OrthoDB" id="9797588at2"/>
<feature type="chain" id="PRO_5015443879" evidence="1">
    <location>
        <begin position="23"/>
        <end position="187"/>
    </location>
</feature>
<feature type="signal peptide" evidence="1">
    <location>
        <begin position="1"/>
        <end position="22"/>
    </location>
</feature>
<protein>
    <submittedName>
        <fullName evidence="4">Uncharacterized protein DUF3365</fullName>
    </submittedName>
</protein>
<name>A0A2S6G6S6_9GAMM</name>
<dbReference type="Pfam" id="PF11845">
    <property type="entry name" value="Tll0287-like"/>
    <property type="match status" value="1"/>
</dbReference>
<proteinExistence type="predicted"/>
<dbReference type="AlphaFoldDB" id="A0A2S6G6S6"/>
<reference evidence="3 6" key="1">
    <citation type="submission" date="2018-02" db="EMBL/GenBank/DDBJ databases">
        <title>Deep subsurface shale carbon reservoir microbial communities from Ohio and West Virginia, USA.</title>
        <authorList>
            <person name="Wrighton K."/>
        </authorList>
    </citation>
    <scope>NUCLEOTIDE SEQUENCE [LARGE SCALE GENOMIC DNA]</scope>
    <source>
        <strain evidence="3 6">UTICA-S1B6</strain>
    </source>
</reference>
<dbReference type="RefSeq" id="WP_104415968.1">
    <property type="nucleotide sequence ID" value="NZ_PTIT01000010.1"/>
</dbReference>
<evidence type="ECO:0000313" key="4">
    <source>
        <dbReference type="EMBL" id="PPK54851.1"/>
    </source>
</evidence>
<evidence type="ECO:0000259" key="2">
    <source>
        <dbReference type="Pfam" id="PF11845"/>
    </source>
</evidence>